<dbReference type="EMBL" id="MN740593">
    <property type="protein sequence ID" value="QHS77804.1"/>
    <property type="molecule type" value="Genomic_DNA"/>
</dbReference>
<accession>A0A6C0ADJ6</accession>
<dbReference type="AlphaFoldDB" id="A0A6C0ADJ6"/>
<evidence type="ECO:0000313" key="1">
    <source>
        <dbReference type="EMBL" id="QHS77804.1"/>
    </source>
</evidence>
<organism evidence="1">
    <name type="scientific">viral metagenome</name>
    <dbReference type="NCBI Taxonomy" id="1070528"/>
    <lineage>
        <taxon>unclassified sequences</taxon>
        <taxon>metagenomes</taxon>
        <taxon>organismal metagenomes</taxon>
    </lineage>
</organism>
<protein>
    <submittedName>
        <fullName evidence="1">Uncharacterized protein</fullName>
    </submittedName>
</protein>
<name>A0A6C0ADJ6_9ZZZZ</name>
<sequence>MPKTKIDVARINVANKIIKDKIIKNIKKNIKNKLLLILNKKVDNEISETILLKCEYYISLKCEEIYKVYRIANSLEKTLDNLKNCNIEEFLEEFLEVFNFDKIPKNDNYKIIKKKIKKQLLFVLNTDDRETEGAGPINIELAKIIIKTCKYYILKKCRVINRKHTEYESLELFPYLKNFYKVWTF</sequence>
<reference evidence="1" key="1">
    <citation type="journal article" date="2020" name="Nature">
        <title>Giant virus diversity and host interactions through global metagenomics.</title>
        <authorList>
            <person name="Schulz F."/>
            <person name="Roux S."/>
            <person name="Paez-Espino D."/>
            <person name="Jungbluth S."/>
            <person name="Walsh D.A."/>
            <person name="Denef V.J."/>
            <person name="McMahon K.D."/>
            <person name="Konstantinidis K.T."/>
            <person name="Eloe-Fadrosh E.A."/>
            <person name="Kyrpides N.C."/>
            <person name="Woyke T."/>
        </authorList>
    </citation>
    <scope>NUCLEOTIDE SEQUENCE</scope>
    <source>
        <strain evidence="1">GVMAG-S-1021933-23</strain>
    </source>
</reference>
<proteinExistence type="predicted"/>